<feature type="transmembrane region" description="Helical" evidence="5">
    <location>
        <begin position="74"/>
        <end position="92"/>
    </location>
</feature>
<dbReference type="Proteomes" id="UP000295696">
    <property type="component" value="Unassembled WGS sequence"/>
</dbReference>
<dbReference type="Pfam" id="PF07690">
    <property type="entry name" value="MFS_1"/>
    <property type="match status" value="1"/>
</dbReference>
<dbReference type="PANTHER" id="PTHR23514">
    <property type="entry name" value="BYPASS OF STOP CODON PROTEIN 6"/>
    <property type="match status" value="1"/>
</dbReference>
<accession>A0A4R3JIU3</accession>
<dbReference type="PANTHER" id="PTHR23514:SF13">
    <property type="entry name" value="INNER MEMBRANE PROTEIN YBJJ"/>
    <property type="match status" value="1"/>
</dbReference>
<comment type="subcellular location">
    <subcellularLocation>
        <location evidence="1">Membrane</location>
        <topology evidence="1">Multi-pass membrane protein</topology>
    </subcellularLocation>
</comment>
<feature type="transmembrane region" description="Helical" evidence="5">
    <location>
        <begin position="355"/>
        <end position="376"/>
    </location>
</feature>
<comment type="caution">
    <text evidence="7">The sequence shown here is derived from an EMBL/GenBank/DDBJ whole genome shotgun (WGS) entry which is preliminary data.</text>
</comment>
<feature type="domain" description="Major facilitator superfamily (MFS) profile" evidence="6">
    <location>
        <begin position="200"/>
        <end position="392"/>
    </location>
</feature>
<dbReference type="EMBL" id="SLZU01000003">
    <property type="protein sequence ID" value="TCS65962.1"/>
    <property type="molecule type" value="Genomic_DNA"/>
</dbReference>
<dbReference type="InterPro" id="IPR011701">
    <property type="entry name" value="MFS"/>
</dbReference>
<evidence type="ECO:0000256" key="1">
    <source>
        <dbReference type="ARBA" id="ARBA00004141"/>
    </source>
</evidence>
<keyword evidence="2 5" id="KW-0812">Transmembrane</keyword>
<evidence type="ECO:0000256" key="5">
    <source>
        <dbReference type="SAM" id="Phobius"/>
    </source>
</evidence>
<sequence length="392" mass="40193">MSYAKAIAVSRAPMIALAAVGVFWGTFAASVPELKQASQLSDADMGLALLFSAMGGIVAMYLSPRIGEMLGRRVLPVSGMLLVGGYLLLSVAQGFGAFAGALLFSGLMVALLDVSANVRISVLEERHAMPLMNLNHAMFSFAFAGGAFVTGMARAAGFGADQILPAMALVGLLFAAAMHEGKGWQSAPPPDASQPTRLPWFLILLTGGILFASFIGENATEAWSALLIERTLGAPEGTGGFGPTMLGIAMGVIRLSGQALAHRLGEGRLILFSAVLGIAGAMTIALAVSVPMAVVGVAIMGAGMAVIVPSANSLLGRLVRPDLRGLAISRAWMVGFVGFFVGPSAMGFVAEHLGLRAAFIAAALLVATIIPSVLTLMQASARGVGTAPTARR</sequence>
<feature type="transmembrane region" description="Helical" evidence="5">
    <location>
        <begin position="240"/>
        <end position="257"/>
    </location>
</feature>
<dbReference type="RefSeq" id="WP_165907483.1">
    <property type="nucleotide sequence ID" value="NZ_SLZU01000003.1"/>
</dbReference>
<evidence type="ECO:0000256" key="4">
    <source>
        <dbReference type="ARBA" id="ARBA00023136"/>
    </source>
</evidence>
<feature type="transmembrane region" description="Helical" evidence="5">
    <location>
        <begin position="137"/>
        <end position="156"/>
    </location>
</feature>
<feature type="transmembrane region" description="Helical" evidence="5">
    <location>
        <begin position="200"/>
        <end position="220"/>
    </location>
</feature>
<dbReference type="Gene3D" id="1.20.1250.20">
    <property type="entry name" value="MFS general substrate transporter like domains"/>
    <property type="match status" value="2"/>
</dbReference>
<dbReference type="GO" id="GO:0022857">
    <property type="term" value="F:transmembrane transporter activity"/>
    <property type="evidence" value="ECO:0007669"/>
    <property type="project" value="InterPro"/>
</dbReference>
<feature type="transmembrane region" description="Helical" evidence="5">
    <location>
        <begin position="162"/>
        <end position="179"/>
    </location>
</feature>
<evidence type="ECO:0000256" key="2">
    <source>
        <dbReference type="ARBA" id="ARBA00022692"/>
    </source>
</evidence>
<dbReference type="InterPro" id="IPR036259">
    <property type="entry name" value="MFS_trans_sf"/>
</dbReference>
<dbReference type="InterPro" id="IPR051788">
    <property type="entry name" value="MFS_Transporter"/>
</dbReference>
<keyword evidence="3 5" id="KW-1133">Transmembrane helix</keyword>
<name>A0A4R3JIU3_9RHOB</name>
<dbReference type="SUPFAM" id="SSF103473">
    <property type="entry name" value="MFS general substrate transporter"/>
    <property type="match status" value="1"/>
</dbReference>
<feature type="transmembrane region" description="Helical" evidence="5">
    <location>
        <begin position="294"/>
        <end position="315"/>
    </location>
</feature>
<evidence type="ECO:0000313" key="8">
    <source>
        <dbReference type="Proteomes" id="UP000295696"/>
    </source>
</evidence>
<reference evidence="7 8" key="1">
    <citation type="submission" date="2019-03" db="EMBL/GenBank/DDBJ databases">
        <title>Genomic Encyclopedia of Type Strains, Phase IV (KMG-IV): sequencing the most valuable type-strain genomes for metagenomic binning, comparative biology and taxonomic classification.</title>
        <authorList>
            <person name="Goeker M."/>
        </authorList>
    </citation>
    <scope>NUCLEOTIDE SEQUENCE [LARGE SCALE GENOMIC DNA]</scope>
    <source>
        <strain evidence="7 8">DSM 104836</strain>
    </source>
</reference>
<feature type="transmembrane region" description="Helical" evidence="5">
    <location>
        <begin position="327"/>
        <end position="349"/>
    </location>
</feature>
<dbReference type="InterPro" id="IPR020846">
    <property type="entry name" value="MFS_dom"/>
</dbReference>
<dbReference type="AlphaFoldDB" id="A0A4R3JIU3"/>
<keyword evidence="8" id="KW-1185">Reference proteome</keyword>
<dbReference type="PROSITE" id="PS50850">
    <property type="entry name" value="MFS"/>
    <property type="match status" value="1"/>
</dbReference>
<dbReference type="GO" id="GO:0016020">
    <property type="term" value="C:membrane"/>
    <property type="evidence" value="ECO:0007669"/>
    <property type="project" value="UniProtKB-SubCell"/>
</dbReference>
<evidence type="ECO:0000313" key="7">
    <source>
        <dbReference type="EMBL" id="TCS65962.1"/>
    </source>
</evidence>
<feature type="transmembrane region" description="Helical" evidence="5">
    <location>
        <begin position="44"/>
        <end position="62"/>
    </location>
</feature>
<evidence type="ECO:0000256" key="3">
    <source>
        <dbReference type="ARBA" id="ARBA00022989"/>
    </source>
</evidence>
<organism evidence="7 8">
    <name type="scientific">Primorskyibacter sedentarius</name>
    <dbReference type="NCBI Taxonomy" id="745311"/>
    <lineage>
        <taxon>Bacteria</taxon>
        <taxon>Pseudomonadati</taxon>
        <taxon>Pseudomonadota</taxon>
        <taxon>Alphaproteobacteria</taxon>
        <taxon>Rhodobacterales</taxon>
        <taxon>Roseobacteraceae</taxon>
        <taxon>Primorskyibacter</taxon>
    </lineage>
</organism>
<protein>
    <submittedName>
        <fullName evidence="7">Fucose permease</fullName>
    </submittedName>
</protein>
<feature type="transmembrane region" description="Helical" evidence="5">
    <location>
        <begin position="269"/>
        <end position="288"/>
    </location>
</feature>
<gene>
    <name evidence="7" type="ORF">EDD52_103384</name>
</gene>
<keyword evidence="4 5" id="KW-0472">Membrane</keyword>
<evidence type="ECO:0000259" key="6">
    <source>
        <dbReference type="PROSITE" id="PS50850"/>
    </source>
</evidence>
<feature type="transmembrane region" description="Helical" evidence="5">
    <location>
        <begin position="98"/>
        <end position="116"/>
    </location>
</feature>
<proteinExistence type="predicted"/>